<evidence type="ECO:0000313" key="2">
    <source>
        <dbReference type="EMBL" id="QSE99143.1"/>
    </source>
</evidence>
<dbReference type="Proteomes" id="UP000662783">
    <property type="component" value="Chromosome"/>
</dbReference>
<evidence type="ECO:0000313" key="3">
    <source>
        <dbReference type="Proteomes" id="UP000662783"/>
    </source>
</evidence>
<dbReference type="InterPro" id="IPR032710">
    <property type="entry name" value="NTF2-like_dom_sf"/>
</dbReference>
<feature type="domain" description="DUF4440" evidence="1">
    <location>
        <begin position="31"/>
        <end position="141"/>
    </location>
</feature>
<dbReference type="Gene3D" id="3.10.450.50">
    <property type="match status" value="1"/>
</dbReference>
<dbReference type="PROSITE" id="PS51257">
    <property type="entry name" value="PROKAR_LIPOPROTEIN"/>
    <property type="match status" value="1"/>
</dbReference>
<protein>
    <submittedName>
        <fullName evidence="2">Nuclear transport factor 2 family protein</fullName>
    </submittedName>
</protein>
<proteinExistence type="predicted"/>
<dbReference type="EMBL" id="CP070608">
    <property type="protein sequence ID" value="QSE99143.1"/>
    <property type="molecule type" value="Genomic_DNA"/>
</dbReference>
<dbReference type="KEGG" id="fuv:JR347_08660"/>
<dbReference type="RefSeq" id="WP_205723654.1">
    <property type="nucleotide sequence ID" value="NZ_CP070608.1"/>
</dbReference>
<accession>A0A974WJW1</accession>
<sequence>MKNLYLLIGLLIVLSCNDAEKQSEADFVQQIESVEKSFNDMAAKEGVKAAFLEFVAEDGVINRRGRVFQGKKEIEEYFDSQTLREVQLQWQPEFIDVSESGDMAYTYGQFTFSAKDTTGQSIESAGIFHTVWKRQKTGEWKFVYD</sequence>
<keyword evidence="3" id="KW-1185">Reference proteome</keyword>
<dbReference type="Pfam" id="PF14534">
    <property type="entry name" value="DUF4440"/>
    <property type="match status" value="1"/>
</dbReference>
<evidence type="ECO:0000259" key="1">
    <source>
        <dbReference type="Pfam" id="PF14534"/>
    </source>
</evidence>
<reference evidence="2" key="1">
    <citation type="submission" date="2021-02" db="EMBL/GenBank/DDBJ databases">
        <title>Fulvivirga sp. S481 isolated from sea water.</title>
        <authorList>
            <person name="Bae S.S."/>
            <person name="Baek K."/>
        </authorList>
    </citation>
    <scope>NUCLEOTIDE SEQUENCE</scope>
    <source>
        <strain evidence="2">S481</strain>
    </source>
</reference>
<organism evidence="2 3">
    <name type="scientific">Fulvivirga lutea</name>
    <dbReference type="NCBI Taxonomy" id="2810512"/>
    <lineage>
        <taxon>Bacteria</taxon>
        <taxon>Pseudomonadati</taxon>
        <taxon>Bacteroidota</taxon>
        <taxon>Cytophagia</taxon>
        <taxon>Cytophagales</taxon>
        <taxon>Fulvivirgaceae</taxon>
        <taxon>Fulvivirga</taxon>
    </lineage>
</organism>
<dbReference type="SUPFAM" id="SSF54427">
    <property type="entry name" value="NTF2-like"/>
    <property type="match status" value="1"/>
</dbReference>
<name>A0A974WJW1_9BACT</name>
<dbReference type="AlphaFoldDB" id="A0A974WJW1"/>
<dbReference type="InterPro" id="IPR027843">
    <property type="entry name" value="DUF4440"/>
</dbReference>
<gene>
    <name evidence="2" type="ORF">JR347_08660</name>
</gene>